<organism evidence="2 3">
    <name type="scientific">Gulo gulo</name>
    <name type="common">Wolverine</name>
    <name type="synonym">Gluton</name>
    <dbReference type="NCBI Taxonomy" id="48420"/>
    <lineage>
        <taxon>Eukaryota</taxon>
        <taxon>Metazoa</taxon>
        <taxon>Chordata</taxon>
        <taxon>Craniata</taxon>
        <taxon>Vertebrata</taxon>
        <taxon>Euteleostomi</taxon>
        <taxon>Mammalia</taxon>
        <taxon>Eutheria</taxon>
        <taxon>Laurasiatheria</taxon>
        <taxon>Carnivora</taxon>
        <taxon>Caniformia</taxon>
        <taxon>Musteloidea</taxon>
        <taxon>Mustelidae</taxon>
        <taxon>Guloninae</taxon>
        <taxon>Gulo</taxon>
    </lineage>
</organism>
<feature type="non-terminal residue" evidence="2">
    <location>
        <position position="1"/>
    </location>
</feature>
<protein>
    <submittedName>
        <fullName evidence="2">Uncharacterized protein</fullName>
    </submittedName>
</protein>
<feature type="region of interest" description="Disordered" evidence="1">
    <location>
        <begin position="75"/>
        <end position="123"/>
    </location>
</feature>
<reference evidence="2 3" key="1">
    <citation type="submission" date="2018-10" db="EMBL/GenBank/DDBJ databases">
        <authorList>
            <person name="Ekblom R."/>
            <person name="Jareborg N."/>
        </authorList>
    </citation>
    <scope>NUCLEOTIDE SEQUENCE [LARGE SCALE GENOMIC DNA]</scope>
    <source>
        <tissue evidence="2">Muscle</tissue>
    </source>
</reference>
<feature type="non-terminal residue" evidence="2">
    <location>
        <position position="123"/>
    </location>
</feature>
<dbReference type="Proteomes" id="UP000269945">
    <property type="component" value="Unassembled WGS sequence"/>
</dbReference>
<evidence type="ECO:0000256" key="1">
    <source>
        <dbReference type="SAM" id="MobiDB-lite"/>
    </source>
</evidence>
<evidence type="ECO:0000313" key="2">
    <source>
        <dbReference type="EMBL" id="VCX30942.1"/>
    </source>
</evidence>
<comment type="caution">
    <text evidence="2">The sequence shown here is derived from an EMBL/GenBank/DDBJ whole genome shotgun (WGS) entry which is preliminary data.</text>
</comment>
<accession>A0A9X9Q5W3</accession>
<proteinExistence type="predicted"/>
<keyword evidence="3" id="KW-1185">Reference proteome</keyword>
<evidence type="ECO:0000313" key="3">
    <source>
        <dbReference type="Proteomes" id="UP000269945"/>
    </source>
</evidence>
<name>A0A9X9Q5W3_GULGU</name>
<feature type="region of interest" description="Disordered" evidence="1">
    <location>
        <begin position="1"/>
        <end position="28"/>
    </location>
</feature>
<dbReference type="EMBL" id="CYRY02039728">
    <property type="protein sequence ID" value="VCX30942.1"/>
    <property type="molecule type" value="Genomic_DNA"/>
</dbReference>
<sequence>EAAPSPALPLPTGRRSPGFSVPGPTSGPSWLPCSRYPREEGLARYFWLGGVRFCSRRKVKVLGMRETRRTYSWASLDRGRTPQQPQPLCFGIILQPSPAKPNPERDQPRPGELFLREAGPTPQ</sequence>
<gene>
    <name evidence="2" type="ORF">BN2614_LOCUS2</name>
</gene>
<dbReference type="AlphaFoldDB" id="A0A9X9Q5W3"/>